<dbReference type="OrthoDB" id="1305258at2759"/>
<dbReference type="InterPro" id="IPR044730">
    <property type="entry name" value="RNase_H-like_dom_plant"/>
</dbReference>
<reference evidence="2 3" key="1">
    <citation type="submission" date="2020-06" db="EMBL/GenBank/DDBJ databases">
        <title>Transcriptomic and genomic resources for Thalictrum thalictroides and T. hernandezii: Facilitating candidate gene discovery in an emerging model plant lineage.</title>
        <authorList>
            <person name="Arias T."/>
            <person name="Riano-Pachon D.M."/>
            <person name="Di Stilio V.S."/>
        </authorList>
    </citation>
    <scope>NUCLEOTIDE SEQUENCE [LARGE SCALE GENOMIC DNA]</scope>
    <source>
        <strain evidence="3">cv. WT478/WT964</strain>
        <tissue evidence="2">Leaves</tissue>
    </source>
</reference>
<dbReference type="CDD" id="cd06222">
    <property type="entry name" value="RNase_H_like"/>
    <property type="match status" value="1"/>
</dbReference>
<sequence>MFTAELQRCLREEYYQNKSRSTIDTRIWMHSTDGKFTIKSYVQLIQGNQRRQGLFRNIWNFWTPTKVSFFIWKLLKGVIPVDSAITRCHIPIVSKCLCCTQSSEETSLHLFIQSDLTKPVWAHFNDLAGIQLPRFYNIGLIIKTWMTAAKKGSMEYLCHSFIPLAILWDIWKVRCSKKFEDTHSQQTNPSEYIIIKVRYWLRRLCQIYIPKRRSNDGFLRMASLLSIDTKNPPLKSPILIYWPKPPIGWVALNTDGASQDGEAVGGGVMRDHEGAHLSNYFSYYGKGTNNLAETRAILDGLTYCEMLGYARIQIQTDSKMSLQWFNRSLETPWHLKVWWQLIHSLSQNMQVTILHVYREGNNSADHLSKVGIRKKSKGAININADSRLKQILMGDKAQIPNIRYAR</sequence>
<dbReference type="PROSITE" id="PS50879">
    <property type="entry name" value="RNASE_H_1"/>
    <property type="match status" value="1"/>
</dbReference>
<comment type="caution">
    <text evidence="2">The sequence shown here is derived from an EMBL/GenBank/DDBJ whole genome shotgun (WGS) entry which is preliminary data.</text>
</comment>
<dbReference type="GO" id="GO:0003676">
    <property type="term" value="F:nucleic acid binding"/>
    <property type="evidence" value="ECO:0007669"/>
    <property type="project" value="InterPro"/>
</dbReference>
<feature type="domain" description="RNase H type-1" evidence="1">
    <location>
        <begin position="246"/>
        <end position="373"/>
    </location>
</feature>
<dbReference type="EMBL" id="JABWDY010034474">
    <property type="protein sequence ID" value="KAF5182656.1"/>
    <property type="molecule type" value="Genomic_DNA"/>
</dbReference>
<dbReference type="GO" id="GO:0004523">
    <property type="term" value="F:RNA-DNA hybrid ribonuclease activity"/>
    <property type="evidence" value="ECO:0007669"/>
    <property type="project" value="InterPro"/>
</dbReference>
<protein>
    <recommendedName>
        <fullName evidence="1">RNase H type-1 domain-containing protein</fullName>
    </recommendedName>
</protein>
<dbReference type="Gene3D" id="3.30.420.10">
    <property type="entry name" value="Ribonuclease H-like superfamily/Ribonuclease H"/>
    <property type="match status" value="1"/>
</dbReference>
<keyword evidence="3" id="KW-1185">Reference proteome</keyword>
<dbReference type="Proteomes" id="UP000554482">
    <property type="component" value="Unassembled WGS sequence"/>
</dbReference>
<dbReference type="InterPro" id="IPR053151">
    <property type="entry name" value="RNase_H-like"/>
</dbReference>
<evidence type="ECO:0000313" key="3">
    <source>
        <dbReference type="Proteomes" id="UP000554482"/>
    </source>
</evidence>
<dbReference type="Pfam" id="PF13966">
    <property type="entry name" value="zf-RVT"/>
    <property type="match status" value="1"/>
</dbReference>
<dbReference type="InterPro" id="IPR036397">
    <property type="entry name" value="RNaseH_sf"/>
</dbReference>
<evidence type="ECO:0000313" key="2">
    <source>
        <dbReference type="EMBL" id="KAF5182656.1"/>
    </source>
</evidence>
<dbReference type="AlphaFoldDB" id="A0A7J6VC27"/>
<evidence type="ECO:0000259" key="1">
    <source>
        <dbReference type="PROSITE" id="PS50879"/>
    </source>
</evidence>
<proteinExistence type="predicted"/>
<dbReference type="PANTHER" id="PTHR47723:SF19">
    <property type="entry name" value="POLYNUCLEOTIDYL TRANSFERASE, RIBONUCLEASE H-LIKE SUPERFAMILY PROTEIN"/>
    <property type="match status" value="1"/>
</dbReference>
<gene>
    <name evidence="2" type="ORF">FRX31_027758</name>
</gene>
<dbReference type="PANTHER" id="PTHR47723">
    <property type="entry name" value="OS05G0353850 PROTEIN"/>
    <property type="match status" value="1"/>
</dbReference>
<organism evidence="2 3">
    <name type="scientific">Thalictrum thalictroides</name>
    <name type="common">Rue-anemone</name>
    <name type="synonym">Anemone thalictroides</name>
    <dbReference type="NCBI Taxonomy" id="46969"/>
    <lineage>
        <taxon>Eukaryota</taxon>
        <taxon>Viridiplantae</taxon>
        <taxon>Streptophyta</taxon>
        <taxon>Embryophyta</taxon>
        <taxon>Tracheophyta</taxon>
        <taxon>Spermatophyta</taxon>
        <taxon>Magnoliopsida</taxon>
        <taxon>Ranunculales</taxon>
        <taxon>Ranunculaceae</taxon>
        <taxon>Thalictroideae</taxon>
        <taxon>Thalictrum</taxon>
    </lineage>
</organism>
<dbReference type="InterPro" id="IPR012337">
    <property type="entry name" value="RNaseH-like_sf"/>
</dbReference>
<dbReference type="InterPro" id="IPR026960">
    <property type="entry name" value="RVT-Znf"/>
</dbReference>
<dbReference type="Pfam" id="PF13456">
    <property type="entry name" value="RVT_3"/>
    <property type="match status" value="1"/>
</dbReference>
<name>A0A7J6VC27_THATH</name>
<accession>A0A7J6VC27</accession>
<dbReference type="SUPFAM" id="SSF53098">
    <property type="entry name" value="Ribonuclease H-like"/>
    <property type="match status" value="1"/>
</dbReference>
<dbReference type="InterPro" id="IPR002156">
    <property type="entry name" value="RNaseH_domain"/>
</dbReference>